<gene>
    <name evidence="1" type="ORF">EZS27_035772</name>
</gene>
<protein>
    <recommendedName>
        <fullName evidence="2">DNA polymerase III subunit gamma/tau</fullName>
    </recommendedName>
</protein>
<proteinExistence type="predicted"/>
<accession>A0A5J4PUZ9</accession>
<reference evidence="1" key="1">
    <citation type="submission" date="2019-03" db="EMBL/GenBank/DDBJ databases">
        <title>Single cell metagenomics reveals metabolic interactions within the superorganism composed of flagellate Streblomastix strix and complex community of Bacteroidetes bacteria on its surface.</title>
        <authorList>
            <person name="Treitli S.C."/>
            <person name="Kolisko M."/>
            <person name="Husnik F."/>
            <person name="Keeling P."/>
            <person name="Hampl V."/>
        </authorList>
    </citation>
    <scope>NUCLEOTIDE SEQUENCE</scope>
    <source>
        <strain evidence="1">STM</strain>
    </source>
</reference>
<dbReference type="EMBL" id="SNRY01006055">
    <property type="protein sequence ID" value="KAA6313457.1"/>
    <property type="molecule type" value="Genomic_DNA"/>
</dbReference>
<sequence length="172" mass="19891">ILQLKAVEEQKVPAMKGAEMGFSIKNTQKEVIQKTSVSNDEQFQPTSVPNENHQFDENHLNYYWQEYAKQMPLEQKAIAMRMQNIRVILLNETSFEAVVDNEIAAKDFTALIPELQSYLRDFLKNQEIEMTIRVSAPTENVKAVSRAEKFQSMAQKNKMLIILKDEFGLEFS</sequence>
<evidence type="ECO:0008006" key="2">
    <source>
        <dbReference type="Google" id="ProtNLM"/>
    </source>
</evidence>
<feature type="non-terminal residue" evidence="1">
    <location>
        <position position="1"/>
    </location>
</feature>
<evidence type="ECO:0000313" key="1">
    <source>
        <dbReference type="EMBL" id="KAA6313457.1"/>
    </source>
</evidence>
<dbReference type="AlphaFoldDB" id="A0A5J4PUZ9"/>
<name>A0A5J4PUZ9_9ZZZZ</name>
<comment type="caution">
    <text evidence="1">The sequence shown here is derived from an EMBL/GenBank/DDBJ whole genome shotgun (WGS) entry which is preliminary data.</text>
</comment>
<organism evidence="1">
    <name type="scientific">termite gut metagenome</name>
    <dbReference type="NCBI Taxonomy" id="433724"/>
    <lineage>
        <taxon>unclassified sequences</taxon>
        <taxon>metagenomes</taxon>
        <taxon>organismal metagenomes</taxon>
    </lineage>
</organism>